<evidence type="ECO:0000256" key="2">
    <source>
        <dbReference type="SAM" id="Phobius"/>
    </source>
</evidence>
<feature type="transmembrane region" description="Helical" evidence="2">
    <location>
        <begin position="323"/>
        <end position="345"/>
    </location>
</feature>
<keyword evidence="5" id="KW-1185">Reference proteome</keyword>
<dbReference type="InterPro" id="IPR015449">
    <property type="entry name" value="K_chnl_Ca-activ_SK"/>
</dbReference>
<keyword evidence="2" id="KW-0812">Transmembrane</keyword>
<dbReference type="PANTHER" id="PTHR10153">
    <property type="entry name" value="SMALL CONDUCTANCE CALCIUM-ACTIVATED POTASSIUM CHANNEL"/>
    <property type="match status" value="1"/>
</dbReference>
<dbReference type="GO" id="GO:0016286">
    <property type="term" value="F:small conductance calcium-activated potassium channel activity"/>
    <property type="evidence" value="ECO:0007669"/>
    <property type="project" value="InterPro"/>
</dbReference>
<organism evidence="4 5">
    <name type="scientific">Blepharisma stoltei</name>
    <dbReference type="NCBI Taxonomy" id="1481888"/>
    <lineage>
        <taxon>Eukaryota</taxon>
        <taxon>Sar</taxon>
        <taxon>Alveolata</taxon>
        <taxon>Ciliophora</taxon>
        <taxon>Postciliodesmatophora</taxon>
        <taxon>Heterotrichea</taxon>
        <taxon>Heterotrichida</taxon>
        <taxon>Blepharismidae</taxon>
        <taxon>Blepharisma</taxon>
    </lineage>
</organism>
<feature type="transmembrane region" description="Helical" evidence="2">
    <location>
        <begin position="134"/>
        <end position="153"/>
    </location>
</feature>
<name>A0AAU9IE35_9CILI</name>
<dbReference type="InterPro" id="IPR013099">
    <property type="entry name" value="K_chnl_dom"/>
</dbReference>
<accession>A0AAU9IE35</accession>
<gene>
    <name evidence="4" type="ORF">BSTOLATCC_MIC1273</name>
</gene>
<evidence type="ECO:0000313" key="4">
    <source>
        <dbReference type="EMBL" id="CAG9310423.1"/>
    </source>
</evidence>
<proteinExistence type="predicted"/>
<evidence type="ECO:0000256" key="1">
    <source>
        <dbReference type="SAM" id="Coils"/>
    </source>
</evidence>
<feature type="coiled-coil region" evidence="1">
    <location>
        <begin position="382"/>
        <end position="423"/>
    </location>
</feature>
<feature type="transmembrane region" description="Helical" evidence="2">
    <location>
        <begin position="173"/>
        <end position="191"/>
    </location>
</feature>
<feature type="transmembrane region" description="Helical" evidence="2">
    <location>
        <begin position="225"/>
        <end position="244"/>
    </location>
</feature>
<reference evidence="4" key="1">
    <citation type="submission" date="2021-09" db="EMBL/GenBank/DDBJ databases">
        <authorList>
            <consortium name="AG Swart"/>
            <person name="Singh M."/>
            <person name="Singh A."/>
            <person name="Seah K."/>
            <person name="Emmerich C."/>
        </authorList>
    </citation>
    <scope>NUCLEOTIDE SEQUENCE</scope>
    <source>
        <strain evidence="4">ATCC30299</strain>
    </source>
</reference>
<dbReference type="AlphaFoldDB" id="A0AAU9IE35"/>
<keyword evidence="1" id="KW-0175">Coiled coil</keyword>
<dbReference type="Gene3D" id="1.10.287.70">
    <property type="match status" value="1"/>
</dbReference>
<keyword evidence="2" id="KW-0472">Membrane</keyword>
<feature type="transmembrane region" description="Helical" evidence="2">
    <location>
        <begin position="71"/>
        <end position="93"/>
    </location>
</feature>
<feature type="domain" description="Potassium channel" evidence="3">
    <location>
        <begin position="257"/>
        <end position="314"/>
    </location>
</feature>
<dbReference type="Proteomes" id="UP001162131">
    <property type="component" value="Unassembled WGS sequence"/>
</dbReference>
<feature type="transmembrane region" description="Helical" evidence="2">
    <location>
        <begin position="33"/>
        <end position="51"/>
    </location>
</feature>
<dbReference type="GO" id="GO:0016020">
    <property type="term" value="C:membrane"/>
    <property type="evidence" value="ECO:0007669"/>
    <property type="project" value="InterPro"/>
</dbReference>
<dbReference type="Pfam" id="PF07885">
    <property type="entry name" value="Ion_trans_2"/>
    <property type="match status" value="1"/>
</dbReference>
<evidence type="ECO:0000313" key="5">
    <source>
        <dbReference type="Proteomes" id="UP001162131"/>
    </source>
</evidence>
<dbReference type="SUPFAM" id="SSF81324">
    <property type="entry name" value="Voltage-gated potassium channels"/>
    <property type="match status" value="1"/>
</dbReference>
<sequence length="427" mass="49872">MDSEKENLSLRRKNRRIDISQELFSKWRACETVHAIFAIIGIVVVTLDYEYSYSNDRNSTNCSISTRRTDLYLILNLLTTFISLWFLLLRYYIKNRRESYLSEKEIYIPVTMSLSKFPVEQVYDKKPFFTKLRIIEIVTLLIIPYPYVDWKIYIPLRHQYETIWTCYTFAEVTYFFMFARFMFLIRALANYTPYENYIARRYCQKNHVSANLRFSFKCMMKKSPVIKTITFMAIPSLFILSQMLRIFERPLDEITGQDFQNPLNALWCMFASMSTVGYGDFYPISICGRIAVVLGYIMGALSLTIVIVRFGSFVSLNEKQNKAFMSILMTSAAAITIQAGMKYFVSKIKRGKGHPISVSLYGKYKEAVYDFQHKKGELNEIVGQKEKAIKEARARCANIDAEVNRLLKKADNLSKMIRNMNNDTSLT</sequence>
<protein>
    <recommendedName>
        <fullName evidence="3">Potassium channel domain-containing protein</fullName>
    </recommendedName>
</protein>
<comment type="caution">
    <text evidence="4">The sequence shown here is derived from an EMBL/GenBank/DDBJ whole genome shotgun (WGS) entry which is preliminary data.</text>
</comment>
<keyword evidence="2" id="KW-1133">Transmembrane helix</keyword>
<feature type="transmembrane region" description="Helical" evidence="2">
    <location>
        <begin position="290"/>
        <end position="311"/>
    </location>
</feature>
<evidence type="ECO:0000259" key="3">
    <source>
        <dbReference type="Pfam" id="PF07885"/>
    </source>
</evidence>
<feature type="transmembrane region" description="Helical" evidence="2">
    <location>
        <begin position="264"/>
        <end position="283"/>
    </location>
</feature>
<dbReference type="EMBL" id="CAJZBQ010000002">
    <property type="protein sequence ID" value="CAG9310423.1"/>
    <property type="molecule type" value="Genomic_DNA"/>
</dbReference>